<dbReference type="CDD" id="cd10567">
    <property type="entry name" value="SWIB-MDM2_like"/>
    <property type="match status" value="1"/>
</dbReference>
<reference evidence="2 3" key="1">
    <citation type="submission" date="2022-12" db="EMBL/GenBank/DDBJ databases">
        <title>Chromosome-scale assembly of the Ensete ventricosum genome.</title>
        <authorList>
            <person name="Dussert Y."/>
            <person name="Stocks J."/>
            <person name="Wendawek A."/>
            <person name="Woldeyes F."/>
            <person name="Nichols R.A."/>
            <person name="Borrell J.S."/>
        </authorList>
    </citation>
    <scope>NUCLEOTIDE SEQUENCE [LARGE SCALE GENOMIC DNA]</scope>
    <source>
        <strain evidence="3">cv. Maze</strain>
        <tissue evidence="2">Seeds</tissue>
    </source>
</reference>
<evidence type="ECO:0000259" key="1">
    <source>
        <dbReference type="PROSITE" id="PS51925"/>
    </source>
</evidence>
<dbReference type="InterPro" id="IPR019835">
    <property type="entry name" value="SWIB_domain"/>
</dbReference>
<evidence type="ECO:0000313" key="2">
    <source>
        <dbReference type="EMBL" id="KAJ8486364.1"/>
    </source>
</evidence>
<dbReference type="PROSITE" id="PS51925">
    <property type="entry name" value="SWIB_MDM2"/>
    <property type="match status" value="1"/>
</dbReference>
<proteinExistence type="predicted"/>
<organism evidence="2 3">
    <name type="scientific">Ensete ventricosum</name>
    <name type="common">Abyssinian banana</name>
    <name type="synonym">Musa ensete</name>
    <dbReference type="NCBI Taxonomy" id="4639"/>
    <lineage>
        <taxon>Eukaryota</taxon>
        <taxon>Viridiplantae</taxon>
        <taxon>Streptophyta</taxon>
        <taxon>Embryophyta</taxon>
        <taxon>Tracheophyta</taxon>
        <taxon>Spermatophyta</taxon>
        <taxon>Magnoliopsida</taxon>
        <taxon>Liliopsida</taxon>
        <taxon>Zingiberales</taxon>
        <taxon>Musaceae</taxon>
        <taxon>Ensete</taxon>
    </lineage>
</organism>
<dbReference type="PANTHER" id="PTHR13844">
    <property type="entry name" value="SWI/SNF-RELATED MATRIX-ASSOCIATED ACTIN-DEPENDENT REGULATOR OF CHROMATIN SUBFAMILY D"/>
    <property type="match status" value="1"/>
</dbReference>
<evidence type="ECO:0000313" key="3">
    <source>
        <dbReference type="Proteomes" id="UP001222027"/>
    </source>
</evidence>
<gene>
    <name evidence="2" type="ORF">OPV22_018849</name>
</gene>
<comment type="caution">
    <text evidence="2">The sequence shown here is derived from an EMBL/GenBank/DDBJ whole genome shotgun (WGS) entry which is preliminary data.</text>
</comment>
<accession>A0AAV8R150</accession>
<dbReference type="AlphaFoldDB" id="A0AAV8R150"/>
<feature type="domain" description="DM2" evidence="1">
    <location>
        <begin position="30"/>
        <end position="108"/>
    </location>
</feature>
<sequence length="110" mass="12199">MSRVFGGCRVLTAAAKAEAAGETAKKVNSGLLKRLPVSPAMKKFVGASETSRPEAMKKIWDYVKLNQLQNPADKREIRCDDKLKSIFDGRDKVGMFEVSRLISSHFPKSK</sequence>
<dbReference type="SMART" id="SM00151">
    <property type="entry name" value="SWIB"/>
    <property type="match status" value="1"/>
</dbReference>
<dbReference type="SUPFAM" id="SSF47592">
    <property type="entry name" value="SWIB/MDM2 domain"/>
    <property type="match status" value="1"/>
</dbReference>
<dbReference type="Proteomes" id="UP001222027">
    <property type="component" value="Unassembled WGS sequence"/>
</dbReference>
<dbReference type="Pfam" id="PF02201">
    <property type="entry name" value="SWIB"/>
    <property type="match status" value="1"/>
</dbReference>
<dbReference type="Gene3D" id="1.10.245.10">
    <property type="entry name" value="SWIB/MDM2 domain"/>
    <property type="match status" value="1"/>
</dbReference>
<name>A0AAV8R150_ENSVE</name>
<protein>
    <recommendedName>
        <fullName evidence="1">DM2 domain-containing protein</fullName>
    </recommendedName>
</protein>
<dbReference type="InterPro" id="IPR003121">
    <property type="entry name" value="SWIB_MDM2_domain"/>
</dbReference>
<dbReference type="InterPro" id="IPR036885">
    <property type="entry name" value="SWIB_MDM2_dom_sf"/>
</dbReference>
<dbReference type="EMBL" id="JAQQAF010000005">
    <property type="protein sequence ID" value="KAJ8486364.1"/>
    <property type="molecule type" value="Genomic_DNA"/>
</dbReference>
<keyword evidence="3" id="KW-1185">Reference proteome</keyword>